<dbReference type="Pfam" id="PF00058">
    <property type="entry name" value="Ldl_recept_b"/>
    <property type="match status" value="1"/>
</dbReference>
<dbReference type="InterPro" id="IPR011042">
    <property type="entry name" value="6-blade_b-propeller_TolB-like"/>
</dbReference>
<dbReference type="PANTHER" id="PTHR46513">
    <property type="entry name" value="VITELLOGENIN RECEPTOR-LIKE PROTEIN-RELATED-RELATED"/>
    <property type="match status" value="1"/>
</dbReference>
<dbReference type="PROSITE" id="PS51120">
    <property type="entry name" value="LDLRB"/>
    <property type="match status" value="1"/>
</dbReference>
<keyword evidence="3" id="KW-1185">Reference proteome</keyword>
<dbReference type="AlphaFoldDB" id="A0ABD3WB96"/>
<protein>
    <submittedName>
        <fullName evidence="2">Uncharacterized protein</fullName>
    </submittedName>
</protein>
<dbReference type="SUPFAM" id="SSF63825">
    <property type="entry name" value="YWTD domain"/>
    <property type="match status" value="1"/>
</dbReference>
<comment type="caution">
    <text evidence="2">The sequence shown here is derived from an EMBL/GenBank/DDBJ whole genome shotgun (WGS) entry which is preliminary data.</text>
</comment>
<dbReference type="SMART" id="SM00135">
    <property type="entry name" value="LY"/>
    <property type="match status" value="1"/>
</dbReference>
<feature type="non-terminal residue" evidence="2">
    <location>
        <position position="1"/>
    </location>
</feature>
<feature type="non-terminal residue" evidence="2">
    <location>
        <position position="152"/>
    </location>
</feature>
<evidence type="ECO:0000256" key="1">
    <source>
        <dbReference type="PROSITE-ProRule" id="PRU00461"/>
    </source>
</evidence>
<sequence length="152" mass="17086">YDRGLIITVIPGDPAEISSIETVPTTTDGTPNVDYISTHDIATGMWLVSVDGDYALQQVYVYDLYSSTIYMDSNFSIGLSRNNKWTPIHRGLSKDYVKLAVDWVNHNIYWTDPQYKWIAVQSLAGQDTSMFRVLIDDNLEAPHALALDPLEA</sequence>
<evidence type="ECO:0000313" key="2">
    <source>
        <dbReference type="EMBL" id="KAL3871179.1"/>
    </source>
</evidence>
<feature type="repeat" description="LDL-receptor class B" evidence="1">
    <location>
        <begin position="106"/>
        <end position="151"/>
    </location>
</feature>
<dbReference type="Gene3D" id="2.120.10.30">
    <property type="entry name" value="TolB, C-terminal domain"/>
    <property type="match status" value="1"/>
</dbReference>
<name>A0ABD3WB96_SINWO</name>
<accession>A0ABD3WB96</accession>
<organism evidence="2 3">
    <name type="scientific">Sinanodonta woodiana</name>
    <name type="common">Chinese pond mussel</name>
    <name type="synonym">Anodonta woodiana</name>
    <dbReference type="NCBI Taxonomy" id="1069815"/>
    <lineage>
        <taxon>Eukaryota</taxon>
        <taxon>Metazoa</taxon>
        <taxon>Spiralia</taxon>
        <taxon>Lophotrochozoa</taxon>
        <taxon>Mollusca</taxon>
        <taxon>Bivalvia</taxon>
        <taxon>Autobranchia</taxon>
        <taxon>Heteroconchia</taxon>
        <taxon>Palaeoheterodonta</taxon>
        <taxon>Unionida</taxon>
        <taxon>Unionoidea</taxon>
        <taxon>Unionidae</taxon>
        <taxon>Unioninae</taxon>
        <taxon>Sinanodonta</taxon>
    </lineage>
</organism>
<reference evidence="2 3" key="1">
    <citation type="submission" date="2024-11" db="EMBL/GenBank/DDBJ databases">
        <title>Chromosome-level genome assembly of the freshwater bivalve Anodonta woodiana.</title>
        <authorList>
            <person name="Chen X."/>
        </authorList>
    </citation>
    <scope>NUCLEOTIDE SEQUENCE [LARGE SCALE GENOMIC DNA]</scope>
    <source>
        <strain evidence="2">MN2024</strain>
        <tissue evidence="2">Gills</tissue>
    </source>
</reference>
<dbReference type="Proteomes" id="UP001634394">
    <property type="component" value="Unassembled WGS sequence"/>
</dbReference>
<proteinExistence type="predicted"/>
<dbReference type="EMBL" id="JBJQND010000007">
    <property type="protein sequence ID" value="KAL3871179.1"/>
    <property type="molecule type" value="Genomic_DNA"/>
</dbReference>
<dbReference type="InterPro" id="IPR050778">
    <property type="entry name" value="Cueball_EGF_LRP_Nidogen"/>
</dbReference>
<gene>
    <name evidence="2" type="ORF">ACJMK2_039195</name>
</gene>
<evidence type="ECO:0000313" key="3">
    <source>
        <dbReference type="Proteomes" id="UP001634394"/>
    </source>
</evidence>
<dbReference type="InterPro" id="IPR000033">
    <property type="entry name" value="LDLR_classB_rpt"/>
</dbReference>